<name>N1PVS7_DOTSN</name>
<dbReference type="OrthoDB" id="10665843at2759"/>
<organism evidence="2 3">
    <name type="scientific">Dothistroma septosporum (strain NZE10 / CBS 128990)</name>
    <name type="common">Red band needle blight fungus</name>
    <name type="synonym">Mycosphaerella pini</name>
    <dbReference type="NCBI Taxonomy" id="675120"/>
    <lineage>
        <taxon>Eukaryota</taxon>
        <taxon>Fungi</taxon>
        <taxon>Dikarya</taxon>
        <taxon>Ascomycota</taxon>
        <taxon>Pezizomycotina</taxon>
        <taxon>Dothideomycetes</taxon>
        <taxon>Dothideomycetidae</taxon>
        <taxon>Mycosphaerellales</taxon>
        <taxon>Mycosphaerellaceae</taxon>
        <taxon>Dothistroma</taxon>
    </lineage>
</organism>
<dbReference type="EMBL" id="KB446537">
    <property type="protein sequence ID" value="EME46465.1"/>
    <property type="molecule type" value="Genomic_DNA"/>
</dbReference>
<evidence type="ECO:0000313" key="3">
    <source>
        <dbReference type="Proteomes" id="UP000016933"/>
    </source>
</evidence>
<dbReference type="HOGENOM" id="CLU_739727_0_0_1"/>
<feature type="compositionally biased region" description="Acidic residues" evidence="1">
    <location>
        <begin position="188"/>
        <end position="199"/>
    </location>
</feature>
<keyword evidence="3" id="KW-1185">Reference proteome</keyword>
<feature type="compositionally biased region" description="Basic and acidic residues" evidence="1">
    <location>
        <begin position="262"/>
        <end position="297"/>
    </location>
</feature>
<feature type="compositionally biased region" description="Basic and acidic residues" evidence="1">
    <location>
        <begin position="356"/>
        <end position="365"/>
    </location>
</feature>
<evidence type="ECO:0000313" key="2">
    <source>
        <dbReference type="EMBL" id="EME46465.1"/>
    </source>
</evidence>
<dbReference type="OMA" id="NPTEHRK"/>
<feature type="compositionally biased region" description="Basic residues" evidence="1">
    <location>
        <begin position="329"/>
        <end position="338"/>
    </location>
</feature>
<feature type="compositionally biased region" description="Basic residues" evidence="1">
    <location>
        <begin position="67"/>
        <end position="80"/>
    </location>
</feature>
<protein>
    <submittedName>
        <fullName evidence="2">Uncharacterized protein</fullName>
    </submittedName>
</protein>
<reference evidence="3" key="1">
    <citation type="journal article" date="2012" name="PLoS Genet.">
        <title>The genomes of the fungal plant pathogens Cladosporium fulvum and Dothistroma septosporum reveal adaptation to different hosts and lifestyles but also signatures of common ancestry.</title>
        <authorList>
            <person name="de Wit P.J.G.M."/>
            <person name="van der Burgt A."/>
            <person name="Oekmen B."/>
            <person name="Stergiopoulos I."/>
            <person name="Abd-Elsalam K.A."/>
            <person name="Aerts A.L."/>
            <person name="Bahkali A.H."/>
            <person name="Beenen H.G."/>
            <person name="Chettri P."/>
            <person name="Cox M.P."/>
            <person name="Datema E."/>
            <person name="de Vries R.P."/>
            <person name="Dhillon B."/>
            <person name="Ganley A.R."/>
            <person name="Griffiths S.A."/>
            <person name="Guo Y."/>
            <person name="Hamelin R.C."/>
            <person name="Henrissat B."/>
            <person name="Kabir M.S."/>
            <person name="Jashni M.K."/>
            <person name="Kema G."/>
            <person name="Klaubauf S."/>
            <person name="Lapidus A."/>
            <person name="Levasseur A."/>
            <person name="Lindquist E."/>
            <person name="Mehrabi R."/>
            <person name="Ohm R.A."/>
            <person name="Owen T.J."/>
            <person name="Salamov A."/>
            <person name="Schwelm A."/>
            <person name="Schijlen E."/>
            <person name="Sun H."/>
            <person name="van den Burg H.A."/>
            <person name="van Ham R.C.H.J."/>
            <person name="Zhang S."/>
            <person name="Goodwin S.B."/>
            <person name="Grigoriev I.V."/>
            <person name="Collemare J."/>
            <person name="Bradshaw R.E."/>
        </authorList>
    </citation>
    <scope>NUCLEOTIDE SEQUENCE [LARGE SCALE GENOMIC DNA]</scope>
    <source>
        <strain evidence="3">NZE10 / CBS 128990</strain>
    </source>
</reference>
<reference evidence="2 3" key="2">
    <citation type="journal article" date="2012" name="PLoS Pathog.">
        <title>Diverse lifestyles and strategies of plant pathogenesis encoded in the genomes of eighteen Dothideomycetes fungi.</title>
        <authorList>
            <person name="Ohm R.A."/>
            <person name="Feau N."/>
            <person name="Henrissat B."/>
            <person name="Schoch C.L."/>
            <person name="Horwitz B.A."/>
            <person name="Barry K.W."/>
            <person name="Condon B.J."/>
            <person name="Copeland A.C."/>
            <person name="Dhillon B."/>
            <person name="Glaser F."/>
            <person name="Hesse C.N."/>
            <person name="Kosti I."/>
            <person name="LaButti K."/>
            <person name="Lindquist E.A."/>
            <person name="Lucas S."/>
            <person name="Salamov A.A."/>
            <person name="Bradshaw R.E."/>
            <person name="Ciuffetti L."/>
            <person name="Hamelin R.C."/>
            <person name="Kema G.H.J."/>
            <person name="Lawrence C."/>
            <person name="Scott J.A."/>
            <person name="Spatafora J.W."/>
            <person name="Turgeon B.G."/>
            <person name="de Wit P.J.G.M."/>
            <person name="Zhong S."/>
            <person name="Goodwin S.B."/>
            <person name="Grigoriev I.V."/>
        </authorList>
    </citation>
    <scope>NUCLEOTIDE SEQUENCE [LARGE SCALE GENOMIC DNA]</scope>
    <source>
        <strain evidence="3">NZE10 / CBS 128990</strain>
    </source>
</reference>
<dbReference type="AlphaFoldDB" id="N1PVS7"/>
<proteinExistence type="predicted"/>
<sequence length="374" mass="40983">MAPSTRTGDESSGGSPKKRAPKKKDILLQGSLPRIGPSKTPRVPRPVRQMAEKKAAQNKALNEAKTRRFKRNDRKRKRKNHLEEGLLDPKQQNTARDISDAVNTIDKLFRDDSELYGNLRVQLTPFFDTLRKLGVRNPTEHRKIARSLYKASYVETGDTDVETDDQDPQVVSGPRRKPIRKVSSSGSEDNDDVGEDDSSSESGGDDEKKPKRKPRKPSPSTVDHNPSGGNKRKVSPSADNDGAVDDGPIAKRTRSSTSPPPRDSKSVEPKEGAIPRTKADLARIKIGNKTRETDFDRLGGASSAGVSKSGPSAGKTPPADTASIVAKQSRSRSIKAHARANAEPVDRRTGGRRRRSKDEQQEKSPAKIPNSKQK</sequence>
<accession>N1PVS7</accession>
<feature type="compositionally biased region" description="Low complexity" evidence="1">
    <location>
        <begin position="299"/>
        <end position="314"/>
    </location>
</feature>
<feature type="compositionally biased region" description="Polar residues" evidence="1">
    <location>
        <begin position="1"/>
        <end position="14"/>
    </location>
</feature>
<dbReference type="Proteomes" id="UP000016933">
    <property type="component" value="Unassembled WGS sequence"/>
</dbReference>
<feature type="region of interest" description="Disordered" evidence="1">
    <location>
        <begin position="1"/>
        <end position="93"/>
    </location>
</feature>
<feature type="compositionally biased region" description="Acidic residues" evidence="1">
    <location>
        <begin position="158"/>
        <end position="167"/>
    </location>
</feature>
<evidence type="ECO:0000256" key="1">
    <source>
        <dbReference type="SAM" id="MobiDB-lite"/>
    </source>
</evidence>
<gene>
    <name evidence="2" type="ORF">DOTSEDRAFT_70461</name>
</gene>
<feature type="region of interest" description="Disordered" evidence="1">
    <location>
        <begin position="158"/>
        <end position="374"/>
    </location>
</feature>